<protein>
    <submittedName>
        <fullName evidence="1">Uncharacterized protein</fullName>
    </submittedName>
</protein>
<gene>
    <name evidence="1" type="ORF">RBSH_04410</name>
</gene>
<accession>K5CAI6</accession>
<proteinExistence type="predicted"/>
<organism evidence="1 2">
    <name type="scientific">Rhodopirellula baltica SH28</name>
    <dbReference type="NCBI Taxonomy" id="993517"/>
    <lineage>
        <taxon>Bacteria</taxon>
        <taxon>Pseudomonadati</taxon>
        <taxon>Planctomycetota</taxon>
        <taxon>Planctomycetia</taxon>
        <taxon>Pirellulales</taxon>
        <taxon>Pirellulaceae</taxon>
        <taxon>Rhodopirellula</taxon>
    </lineage>
</organism>
<sequence length="51" mass="5320">MQNDRQCSAVGGDRSMPIVRPCFQCGVGSSRGGTAGDNGETAEEKVVFAGW</sequence>
<name>K5CAI6_RHOBT</name>
<evidence type="ECO:0000313" key="1">
    <source>
        <dbReference type="EMBL" id="EKK00255.1"/>
    </source>
</evidence>
<evidence type="ECO:0000313" key="2">
    <source>
        <dbReference type="Proteomes" id="UP000007993"/>
    </source>
</evidence>
<dbReference type="EMBL" id="AMCW01000131">
    <property type="protein sequence ID" value="EKK00255.1"/>
    <property type="molecule type" value="Genomic_DNA"/>
</dbReference>
<dbReference type="Proteomes" id="UP000007993">
    <property type="component" value="Unassembled WGS sequence"/>
</dbReference>
<reference evidence="1 2" key="1">
    <citation type="journal article" date="2013" name="Mar. Genomics">
        <title>Expression of sulfatases in Rhodopirellula baltica and the diversity of sulfatases in the genus Rhodopirellula.</title>
        <authorList>
            <person name="Wegner C.E."/>
            <person name="Richter-Heitmann T."/>
            <person name="Klindworth A."/>
            <person name="Klockow C."/>
            <person name="Richter M."/>
            <person name="Achstetter T."/>
            <person name="Glockner F.O."/>
            <person name="Harder J."/>
        </authorList>
    </citation>
    <scope>NUCLEOTIDE SEQUENCE [LARGE SCALE GENOMIC DNA]</scope>
    <source>
        <strain evidence="1 2">SH28</strain>
    </source>
</reference>
<dbReference type="AlphaFoldDB" id="K5CAI6"/>
<comment type="caution">
    <text evidence="1">The sequence shown here is derived from an EMBL/GenBank/DDBJ whole genome shotgun (WGS) entry which is preliminary data.</text>
</comment>